<dbReference type="GO" id="GO:0005886">
    <property type="term" value="C:plasma membrane"/>
    <property type="evidence" value="ECO:0007669"/>
    <property type="project" value="UniProtKB-SubCell"/>
</dbReference>
<dbReference type="GO" id="GO:0016036">
    <property type="term" value="P:cellular response to phosphate starvation"/>
    <property type="evidence" value="ECO:0007669"/>
    <property type="project" value="TreeGrafter"/>
</dbReference>
<dbReference type="GO" id="GO:0004721">
    <property type="term" value="F:phosphoprotein phosphatase activity"/>
    <property type="evidence" value="ECO:0007669"/>
    <property type="project" value="TreeGrafter"/>
</dbReference>
<organism evidence="16 17">
    <name type="scientific">Mycobacterium florentinum</name>
    <dbReference type="NCBI Taxonomy" id="292462"/>
    <lineage>
        <taxon>Bacteria</taxon>
        <taxon>Bacillati</taxon>
        <taxon>Actinomycetota</taxon>
        <taxon>Actinomycetes</taxon>
        <taxon>Mycobacteriales</taxon>
        <taxon>Mycobacteriaceae</taxon>
        <taxon>Mycobacterium</taxon>
        <taxon>Mycobacterium simiae complex</taxon>
    </lineage>
</organism>
<evidence type="ECO:0000256" key="3">
    <source>
        <dbReference type="ARBA" id="ARBA00012438"/>
    </source>
</evidence>
<dbReference type="InterPro" id="IPR036097">
    <property type="entry name" value="HisK_dim/P_sf"/>
</dbReference>
<dbReference type="InterPro" id="IPR004358">
    <property type="entry name" value="Sig_transdc_His_kin-like_C"/>
</dbReference>
<reference evidence="16 17" key="1">
    <citation type="submission" date="2016-01" db="EMBL/GenBank/DDBJ databases">
        <title>The new phylogeny of the genus Mycobacterium.</title>
        <authorList>
            <person name="Tarcisio F."/>
            <person name="Conor M."/>
            <person name="Antonella G."/>
            <person name="Elisabetta G."/>
            <person name="Giulia F.S."/>
            <person name="Sara T."/>
            <person name="Anna F."/>
            <person name="Clotilde B."/>
            <person name="Roberto B."/>
            <person name="Veronica D.S."/>
            <person name="Fabio R."/>
            <person name="Monica P."/>
            <person name="Olivier J."/>
            <person name="Enrico T."/>
            <person name="Nicola S."/>
        </authorList>
    </citation>
    <scope>NUCLEOTIDE SEQUENCE [LARGE SCALE GENOMIC DNA]</scope>
    <source>
        <strain evidence="16 17">DSM 44852</strain>
    </source>
</reference>
<keyword evidence="11" id="KW-0472">Membrane</keyword>
<keyword evidence="14" id="KW-0732">Signal</keyword>
<dbReference type="Pfam" id="PF00512">
    <property type="entry name" value="HisKA"/>
    <property type="match status" value="1"/>
</dbReference>
<protein>
    <recommendedName>
        <fullName evidence="12">Sensor-like histidine kinase SenX3</fullName>
        <ecNumber evidence="3">2.7.13.3</ecNumber>
    </recommendedName>
</protein>
<evidence type="ECO:0000259" key="15">
    <source>
        <dbReference type="PROSITE" id="PS50109"/>
    </source>
</evidence>
<dbReference type="PANTHER" id="PTHR45453:SF1">
    <property type="entry name" value="PHOSPHATE REGULON SENSOR PROTEIN PHOR"/>
    <property type="match status" value="1"/>
</dbReference>
<dbReference type="InterPro" id="IPR003594">
    <property type="entry name" value="HATPase_dom"/>
</dbReference>
<dbReference type="Proteomes" id="UP000193010">
    <property type="component" value="Unassembled WGS sequence"/>
</dbReference>
<keyword evidence="8 16" id="KW-0418">Kinase</keyword>
<dbReference type="SMART" id="SM00387">
    <property type="entry name" value="HATPase_c"/>
    <property type="match status" value="1"/>
</dbReference>
<dbReference type="SUPFAM" id="SSF55874">
    <property type="entry name" value="ATPase domain of HSP90 chaperone/DNA topoisomerase II/histidine kinase"/>
    <property type="match status" value="1"/>
</dbReference>
<dbReference type="PRINTS" id="PR00344">
    <property type="entry name" value="BCTRLSENSOR"/>
</dbReference>
<evidence type="ECO:0000256" key="10">
    <source>
        <dbReference type="ARBA" id="ARBA00023012"/>
    </source>
</evidence>
<evidence type="ECO:0000256" key="6">
    <source>
        <dbReference type="ARBA" id="ARBA00022679"/>
    </source>
</evidence>
<evidence type="ECO:0000256" key="2">
    <source>
        <dbReference type="ARBA" id="ARBA00004236"/>
    </source>
</evidence>
<evidence type="ECO:0000256" key="14">
    <source>
        <dbReference type="SAM" id="SignalP"/>
    </source>
</evidence>
<dbReference type="GO" id="GO:0000155">
    <property type="term" value="F:phosphorelay sensor kinase activity"/>
    <property type="evidence" value="ECO:0007669"/>
    <property type="project" value="InterPro"/>
</dbReference>
<dbReference type="CDD" id="cd00082">
    <property type="entry name" value="HisKA"/>
    <property type="match status" value="1"/>
</dbReference>
<dbReference type="SMART" id="SM00388">
    <property type="entry name" value="HisKA"/>
    <property type="match status" value="1"/>
</dbReference>
<evidence type="ECO:0000256" key="12">
    <source>
        <dbReference type="ARBA" id="ARBA00039401"/>
    </source>
</evidence>
<keyword evidence="9" id="KW-0067">ATP-binding</keyword>
<evidence type="ECO:0000256" key="8">
    <source>
        <dbReference type="ARBA" id="ARBA00022777"/>
    </source>
</evidence>
<dbReference type="InterPro" id="IPR003661">
    <property type="entry name" value="HisK_dim/P_dom"/>
</dbReference>
<evidence type="ECO:0000256" key="13">
    <source>
        <dbReference type="SAM" id="MobiDB-lite"/>
    </source>
</evidence>
<feature type="domain" description="Histidine kinase" evidence="15">
    <location>
        <begin position="162"/>
        <end position="378"/>
    </location>
</feature>
<dbReference type="InterPro" id="IPR036890">
    <property type="entry name" value="HATPase_C_sf"/>
</dbReference>
<dbReference type="Pfam" id="PF02518">
    <property type="entry name" value="HATPase_c"/>
    <property type="match status" value="1"/>
</dbReference>
<evidence type="ECO:0000256" key="1">
    <source>
        <dbReference type="ARBA" id="ARBA00000085"/>
    </source>
</evidence>
<dbReference type="STRING" id="292462.AWC05_24555"/>
<comment type="catalytic activity">
    <reaction evidence="1">
        <text>ATP + protein L-histidine = ADP + protein N-phospho-L-histidine.</text>
        <dbReference type="EC" id="2.7.13.3"/>
    </reaction>
</comment>
<comment type="subcellular location">
    <subcellularLocation>
        <location evidence="2">Cell membrane</location>
    </subcellularLocation>
</comment>
<dbReference type="GO" id="GO:0005524">
    <property type="term" value="F:ATP binding"/>
    <property type="evidence" value="ECO:0007669"/>
    <property type="project" value="UniProtKB-KW"/>
</dbReference>
<dbReference type="AlphaFoldDB" id="A0A1X1U7G4"/>
<feature type="region of interest" description="Disordered" evidence="13">
    <location>
        <begin position="371"/>
        <end position="407"/>
    </location>
</feature>
<evidence type="ECO:0000256" key="5">
    <source>
        <dbReference type="ARBA" id="ARBA00022553"/>
    </source>
</evidence>
<sequence length="407" mass="43911">MFSALLLAGVLSLLALAVGVAAGTQLSARVVRRRQRVATESTGITVAQMLQQIVTLMPLGAAVVDSHRDVVYLNERAKELGLVRDRQLDDQAWQAAQQALGGDVVEFDLQPGKRGAAGRSGISVHGQATLLSEEDRRFAVVFVHDQSDHARMEATRRDFVANVSHELKTPVGAMALLAEALLASADDSETVRRFAEKVLIEANRLGDMVAELIELSRLQGAERLPNVIAVEVDTVVAEAISRHKVAADNAKIEVRTDSPTGLRVLGDQTLLVTALANLVSNAIAYSPPGSPVSISRRRRGDNIEIAVTDRGIGIALEDQERVFERFFRGDKARSRATGGSGLGLAIVKHVAANHDGSIGVWSKPGTGSTFTLSIPAYQDTEGDEETEQPRAREARPNRSQREEELSR</sequence>
<keyword evidence="4" id="KW-1003">Cell membrane</keyword>
<dbReference type="PROSITE" id="PS50109">
    <property type="entry name" value="HIS_KIN"/>
    <property type="match status" value="1"/>
</dbReference>
<evidence type="ECO:0000256" key="11">
    <source>
        <dbReference type="ARBA" id="ARBA00023136"/>
    </source>
</evidence>
<accession>A0A1X1U7G4</accession>
<evidence type="ECO:0000256" key="7">
    <source>
        <dbReference type="ARBA" id="ARBA00022741"/>
    </source>
</evidence>
<comment type="caution">
    <text evidence="16">The sequence shown here is derived from an EMBL/GenBank/DDBJ whole genome shotgun (WGS) entry which is preliminary data.</text>
</comment>
<evidence type="ECO:0000313" key="16">
    <source>
        <dbReference type="EMBL" id="ORV52648.1"/>
    </source>
</evidence>
<gene>
    <name evidence="16" type="ORF">AWC05_24555</name>
</gene>
<dbReference type="EMBL" id="LQOV01000015">
    <property type="protein sequence ID" value="ORV52648.1"/>
    <property type="molecule type" value="Genomic_DNA"/>
</dbReference>
<evidence type="ECO:0000313" key="17">
    <source>
        <dbReference type="Proteomes" id="UP000193010"/>
    </source>
</evidence>
<feature type="chain" id="PRO_5038493253" description="Sensor-like histidine kinase SenX3" evidence="14">
    <location>
        <begin position="18"/>
        <end position="407"/>
    </location>
</feature>
<evidence type="ECO:0000256" key="4">
    <source>
        <dbReference type="ARBA" id="ARBA00022475"/>
    </source>
</evidence>
<feature type="compositionally biased region" description="Basic and acidic residues" evidence="13">
    <location>
        <begin position="387"/>
        <end position="407"/>
    </location>
</feature>
<dbReference type="FunFam" id="1.10.287.130:FF:000008">
    <property type="entry name" value="Two-component sensor histidine kinase"/>
    <property type="match status" value="1"/>
</dbReference>
<feature type="signal peptide" evidence="14">
    <location>
        <begin position="1"/>
        <end position="17"/>
    </location>
</feature>
<keyword evidence="10" id="KW-0902">Two-component regulatory system</keyword>
<dbReference type="InterPro" id="IPR050351">
    <property type="entry name" value="BphY/WalK/GraS-like"/>
</dbReference>
<keyword evidence="6" id="KW-0808">Transferase</keyword>
<dbReference type="EC" id="2.7.13.3" evidence="3"/>
<dbReference type="Gene3D" id="1.10.287.130">
    <property type="match status" value="1"/>
</dbReference>
<keyword evidence="7" id="KW-0547">Nucleotide-binding</keyword>
<keyword evidence="17" id="KW-1185">Reference proteome</keyword>
<keyword evidence="5" id="KW-0597">Phosphoprotein</keyword>
<dbReference type="FunFam" id="3.30.565.10:FF:000006">
    <property type="entry name" value="Sensor histidine kinase WalK"/>
    <property type="match status" value="1"/>
</dbReference>
<proteinExistence type="predicted"/>
<dbReference type="SUPFAM" id="SSF47384">
    <property type="entry name" value="Homodimeric domain of signal transducing histidine kinase"/>
    <property type="match status" value="1"/>
</dbReference>
<dbReference type="InterPro" id="IPR005467">
    <property type="entry name" value="His_kinase_dom"/>
</dbReference>
<name>A0A1X1U7G4_MYCFL</name>
<dbReference type="Gene3D" id="3.30.565.10">
    <property type="entry name" value="Histidine kinase-like ATPase, C-terminal domain"/>
    <property type="match status" value="1"/>
</dbReference>
<evidence type="ECO:0000256" key="9">
    <source>
        <dbReference type="ARBA" id="ARBA00022840"/>
    </source>
</evidence>
<dbReference type="PANTHER" id="PTHR45453">
    <property type="entry name" value="PHOSPHATE REGULON SENSOR PROTEIN PHOR"/>
    <property type="match status" value="1"/>
</dbReference>